<dbReference type="EMBL" id="MNAO01000260">
    <property type="protein sequence ID" value="OHV15497.1"/>
    <property type="molecule type" value="Genomic_DNA"/>
</dbReference>
<protein>
    <submittedName>
        <fullName evidence="1">Uncharacterized protein</fullName>
    </submittedName>
</protein>
<proteinExistence type="predicted"/>
<name>A0A1S1P2T4_METEX</name>
<evidence type="ECO:0000313" key="2">
    <source>
        <dbReference type="Proteomes" id="UP000180215"/>
    </source>
</evidence>
<sequence>MAERIPYRLTVERTDDGPRLVAIGPDGERAAEFDMDRDGARTIAGALLAATGDAFERTLTTEASRG</sequence>
<comment type="caution">
    <text evidence="1">The sequence shown here is derived from an EMBL/GenBank/DDBJ whole genome shotgun (WGS) entry which is preliminary data.</text>
</comment>
<reference evidence="1 2" key="1">
    <citation type="submission" date="2016-10" db="EMBL/GenBank/DDBJ databases">
        <title>Draft genome sequence of Methylobacterium extorquens CP3, a seed endophyte of Crotalaria pumila with plant growth-promoting and metal tolerance properties.</title>
        <authorList>
            <person name="Sanchez-Lopez A.S."/>
            <person name="Van Hamme J.D."/>
            <person name="Thijs S."/>
            <person name="Mcammond B.M."/>
            <person name="Stevens V."/>
            <person name="Gonzalez-Chavez M.D.C."/>
            <person name="Vangronsveld J."/>
        </authorList>
    </citation>
    <scope>NUCLEOTIDE SEQUENCE [LARGE SCALE GENOMIC DNA]</scope>
    <source>
        <strain evidence="1 2">CP3</strain>
    </source>
</reference>
<organism evidence="1 2">
    <name type="scientific">Methylorubrum extorquens</name>
    <name type="common">Methylobacterium dichloromethanicum</name>
    <name type="synonym">Methylobacterium extorquens</name>
    <dbReference type="NCBI Taxonomy" id="408"/>
    <lineage>
        <taxon>Bacteria</taxon>
        <taxon>Pseudomonadati</taxon>
        <taxon>Pseudomonadota</taxon>
        <taxon>Alphaproteobacteria</taxon>
        <taxon>Hyphomicrobiales</taxon>
        <taxon>Methylobacteriaceae</taxon>
        <taxon>Methylorubrum</taxon>
    </lineage>
</organism>
<accession>A0A1S1P2T4</accession>
<dbReference type="Proteomes" id="UP000180215">
    <property type="component" value="Unassembled WGS sequence"/>
</dbReference>
<gene>
    <name evidence="1" type="ORF">BK022_18550</name>
</gene>
<evidence type="ECO:0000313" key="1">
    <source>
        <dbReference type="EMBL" id="OHV15497.1"/>
    </source>
</evidence>
<dbReference type="AlphaFoldDB" id="A0A1S1P2T4"/>